<dbReference type="InterPro" id="IPR037950">
    <property type="entry name" value="PgdA-like"/>
</dbReference>
<reference evidence="3 4" key="3">
    <citation type="journal article" date="2015" name="Genome Announc.">
        <title>Draft Genome Sequence of the Archiascomycetous Yeast Saitoella complicata.</title>
        <authorList>
            <person name="Yamauchi K."/>
            <person name="Kondo S."/>
            <person name="Hamamoto M."/>
            <person name="Takahashi Y."/>
            <person name="Ogura Y."/>
            <person name="Hayashi T."/>
            <person name="Nishida H."/>
        </authorList>
    </citation>
    <scope>NUCLEOTIDE SEQUENCE [LARGE SCALE GENOMIC DNA]</scope>
    <source>
        <strain evidence="3 4">NRRL Y-17804</strain>
    </source>
</reference>
<organism evidence="3 4">
    <name type="scientific">Saitoella complicata (strain BCRC 22490 / CBS 7301 / JCM 7358 / NBRC 10748 / NRRL Y-17804)</name>
    <dbReference type="NCBI Taxonomy" id="698492"/>
    <lineage>
        <taxon>Eukaryota</taxon>
        <taxon>Fungi</taxon>
        <taxon>Dikarya</taxon>
        <taxon>Ascomycota</taxon>
        <taxon>Taphrinomycotina</taxon>
        <taxon>Taphrinomycotina incertae sedis</taxon>
        <taxon>Saitoella</taxon>
    </lineage>
</organism>
<evidence type="ECO:0000313" key="4">
    <source>
        <dbReference type="Proteomes" id="UP000033140"/>
    </source>
</evidence>
<dbReference type="Pfam" id="PF01522">
    <property type="entry name" value="Polysacc_deac_1"/>
    <property type="match status" value="1"/>
</dbReference>
<dbReference type="PROSITE" id="PS51677">
    <property type="entry name" value="NODB"/>
    <property type="match status" value="1"/>
</dbReference>
<evidence type="ECO:0000256" key="1">
    <source>
        <dbReference type="SAM" id="MobiDB-lite"/>
    </source>
</evidence>
<comment type="caution">
    <text evidence="3">The sequence shown here is derived from an EMBL/GenBank/DDBJ whole genome shotgun (WGS) entry which is preliminary data.</text>
</comment>
<protein>
    <recommendedName>
        <fullName evidence="2">NodB homology domain-containing protein</fullName>
    </recommendedName>
</protein>
<proteinExistence type="predicted"/>
<gene>
    <name evidence="3" type="ORF">G7K_4354-t1</name>
</gene>
<dbReference type="GO" id="GO:0005975">
    <property type="term" value="P:carbohydrate metabolic process"/>
    <property type="evidence" value="ECO:0007669"/>
    <property type="project" value="InterPro"/>
</dbReference>
<evidence type="ECO:0000313" key="3">
    <source>
        <dbReference type="EMBL" id="GAO50222.1"/>
    </source>
</evidence>
<dbReference type="SUPFAM" id="SSF88713">
    <property type="entry name" value="Glycoside hydrolase/deacetylase"/>
    <property type="match status" value="1"/>
</dbReference>
<dbReference type="OMA" id="WWEFSNI"/>
<dbReference type="CDD" id="cd10938">
    <property type="entry name" value="CE4_HpPgdA_like"/>
    <property type="match status" value="1"/>
</dbReference>
<reference evidence="3 4" key="1">
    <citation type="journal article" date="2011" name="J. Gen. Appl. Microbiol.">
        <title>Draft genome sequencing of the enigmatic yeast Saitoella complicata.</title>
        <authorList>
            <person name="Nishida H."/>
            <person name="Hamamoto M."/>
            <person name="Sugiyama J."/>
        </authorList>
    </citation>
    <scope>NUCLEOTIDE SEQUENCE [LARGE SCALE GENOMIC DNA]</scope>
    <source>
        <strain evidence="3 4">NRRL Y-17804</strain>
    </source>
</reference>
<dbReference type="STRING" id="698492.A0A0E9NK13"/>
<dbReference type="GO" id="GO:0016810">
    <property type="term" value="F:hydrolase activity, acting on carbon-nitrogen (but not peptide) bonds"/>
    <property type="evidence" value="ECO:0007669"/>
    <property type="project" value="InterPro"/>
</dbReference>
<evidence type="ECO:0000259" key="2">
    <source>
        <dbReference type="PROSITE" id="PS51677"/>
    </source>
</evidence>
<dbReference type="InterPro" id="IPR011330">
    <property type="entry name" value="Glyco_hydro/deAcase_b/a-brl"/>
</dbReference>
<dbReference type="PANTHER" id="PTHR47561:SF1">
    <property type="entry name" value="POLYSACCHARIDE DEACETYLASE FAMILY PROTEIN (AFU_ORTHOLOGUE AFUA_6G05030)"/>
    <property type="match status" value="1"/>
</dbReference>
<dbReference type="InterPro" id="IPR002509">
    <property type="entry name" value="NODB_dom"/>
</dbReference>
<dbReference type="Proteomes" id="UP000033140">
    <property type="component" value="Unassembled WGS sequence"/>
</dbReference>
<feature type="domain" description="NodB homology" evidence="2">
    <location>
        <begin position="116"/>
        <end position="363"/>
    </location>
</feature>
<dbReference type="EMBL" id="BACD03000030">
    <property type="protein sequence ID" value="GAO50222.1"/>
    <property type="molecule type" value="Genomic_DNA"/>
</dbReference>
<feature type="region of interest" description="Disordered" evidence="1">
    <location>
        <begin position="1"/>
        <end position="28"/>
    </location>
</feature>
<dbReference type="Gene3D" id="3.20.20.370">
    <property type="entry name" value="Glycoside hydrolase/deacetylase"/>
    <property type="match status" value="1"/>
</dbReference>
<feature type="compositionally biased region" description="Basic and acidic residues" evidence="1">
    <location>
        <begin position="10"/>
        <end position="26"/>
    </location>
</feature>
<name>A0A0E9NK13_SAICN</name>
<dbReference type="PANTHER" id="PTHR47561">
    <property type="entry name" value="POLYSACCHARIDE DEACETYLASE FAMILY PROTEIN (AFU_ORTHOLOGUE AFUA_6G05030)"/>
    <property type="match status" value="1"/>
</dbReference>
<keyword evidence="4" id="KW-1185">Reference proteome</keyword>
<reference evidence="3 4" key="2">
    <citation type="journal article" date="2014" name="J. Gen. Appl. Microbiol.">
        <title>The early diverging ascomycetous budding yeast Saitoella complicata has three histone deacetylases belonging to the Clr6, Hos2, and Rpd3 lineages.</title>
        <authorList>
            <person name="Nishida H."/>
            <person name="Matsumoto T."/>
            <person name="Kondo S."/>
            <person name="Hamamoto M."/>
            <person name="Yoshikawa H."/>
        </authorList>
    </citation>
    <scope>NUCLEOTIDE SEQUENCE [LARGE SCALE GENOMIC DNA]</scope>
    <source>
        <strain evidence="3 4">NRRL Y-17804</strain>
    </source>
</reference>
<sequence>MSNLISPQSPDREDAAIRGPAHRQEAGAHWTPRQLLVWDPTHPTRLISSPVLSCLFIPHQTPSTDGSTPAIAKATLIATCPPPKERRRESWSRTALTSMPSQVCRWLGSYGGEDSPSDISRGMYAGQLGVERLLKLFAKYDIKATWFIPGHSLETFPEHCALIRDAGHEIGLHGYSHENPGDMSPEQQRDVLRHSYKVLKEFLGKAPRGSVAPWWEISAESAQLLMEWGIEYDHSMMEHDCLAHWLRVGDSWTPIDYSKPASHWMKPLERGTMTGLVEIPANWYLDDLPPMMFIKKAPNSGGWVDPHVIEQMWKDQFEYFYREYDEFIFPMTIHPDVSGRPQVLLMHERIIEWINQHEGVEWVKMEEMCDDFKKKNAVPEGAVLPSAKAPEDLVIYLDTEQYCMNSNSRTSTQHLQFMFAKTKP</sequence>
<accession>A0A0E9NK13</accession>
<dbReference type="AlphaFoldDB" id="A0A0E9NK13"/>